<evidence type="ECO:0000256" key="7">
    <source>
        <dbReference type="SAM" id="MobiDB-lite"/>
    </source>
</evidence>
<dbReference type="AlphaFoldDB" id="A0AAX4PE54"/>
<dbReference type="GO" id="GO:0017183">
    <property type="term" value="P:protein histidyl modification to diphthamide"/>
    <property type="evidence" value="ECO:0007669"/>
    <property type="project" value="InterPro"/>
</dbReference>
<keyword evidence="8" id="KW-0812">Transmembrane</keyword>
<sequence length="516" mass="55842">MSVVDEEGEGGLCLGLPRHAALEVEETCAWILQNNFNRVALQVPDHLLHEAARLSHSLQRRCKELGKQNELCVFIMADTIDGSCHVDEITADHLTAECVVHYGAIYIPQVNRLPVRFVLEKAEGLDVERLAAGLASGDYDTVGHGASGDKEGTNRIVVAFELKYEHEMAEAEAALRRRRGGEGGPHENEVVFARACLKEQRAGQEEGDGGDGGGWHELGGLRWPSPSPGQDGSCRYVWVGENPESLALTNAMLCHNQSDWFRYDPVAGEWHAYGSVSTASRTLRRRYFLVEKAKDASIVGIVVGTLTIAGYLEALGALRRVLAKAGKKSYTFVMGRITPEKLANYPEVEVFVLISCPQLALLDSRDFYAPVITPYEAVLAFVPNKEWTGEYNIGFGALLGLGSEESEEENGGGDQQQQEEEPTFSLIRGGYREAVGGAGAGAAAIGVNVIDQTASLQLSSVGGREVVEVRTAADYVSKVRTYTGIETPASGAEVKEPMRATEGRAGRAAKYDEGGR</sequence>
<evidence type="ECO:0000256" key="4">
    <source>
        <dbReference type="ARBA" id="ARBA00022723"/>
    </source>
</evidence>
<feature type="region of interest" description="Disordered" evidence="7">
    <location>
        <begin position="490"/>
        <end position="516"/>
    </location>
</feature>
<evidence type="ECO:0000256" key="6">
    <source>
        <dbReference type="ARBA" id="ARBA00023014"/>
    </source>
</evidence>
<dbReference type="Proteomes" id="UP001472866">
    <property type="component" value="Chromosome 10"/>
</dbReference>
<evidence type="ECO:0000313" key="9">
    <source>
        <dbReference type="EMBL" id="WZN64527.1"/>
    </source>
</evidence>
<dbReference type="Gene3D" id="3.40.50.11860">
    <property type="entry name" value="Diphthamide synthesis DPH1/DPH2 domain 3"/>
    <property type="match status" value="1"/>
</dbReference>
<dbReference type="SFLD" id="SFLDS00032">
    <property type="entry name" value="Radical_SAM_3-amino-3-carboxyp"/>
    <property type="match status" value="1"/>
</dbReference>
<reference evidence="9 10" key="1">
    <citation type="submission" date="2024-03" db="EMBL/GenBank/DDBJ databases">
        <title>Complete genome sequence of the green alga Chloropicon roscoffensis RCC1871.</title>
        <authorList>
            <person name="Lemieux C."/>
            <person name="Pombert J.-F."/>
            <person name="Otis C."/>
            <person name="Turmel M."/>
        </authorList>
    </citation>
    <scope>NUCLEOTIDE SEQUENCE [LARGE SCALE GENOMIC DNA]</scope>
    <source>
        <strain evidence="9 10">RCC1871</strain>
    </source>
</reference>
<evidence type="ECO:0000256" key="5">
    <source>
        <dbReference type="ARBA" id="ARBA00023004"/>
    </source>
</evidence>
<comment type="similarity">
    <text evidence="3">Belongs to the DPH1/DPH2 family. DPH2 subfamily.</text>
</comment>
<keyword evidence="8" id="KW-0472">Membrane</keyword>
<name>A0AAX4PE54_9CHLO</name>
<evidence type="ECO:0000256" key="8">
    <source>
        <dbReference type="SAM" id="Phobius"/>
    </source>
</evidence>
<protein>
    <submittedName>
        <fullName evidence="9">Diphthamide synthesis protein</fullName>
    </submittedName>
</protein>
<feature type="transmembrane region" description="Helical" evidence="8">
    <location>
        <begin position="296"/>
        <end position="318"/>
    </location>
</feature>
<evidence type="ECO:0000256" key="2">
    <source>
        <dbReference type="ARBA" id="ARBA00005156"/>
    </source>
</evidence>
<evidence type="ECO:0000256" key="3">
    <source>
        <dbReference type="ARBA" id="ARBA00006179"/>
    </source>
</evidence>
<dbReference type="SFLD" id="SFLDG01121">
    <property type="entry name" value="Diphthamide_biosynthesis"/>
    <property type="match status" value="1"/>
</dbReference>
<evidence type="ECO:0000256" key="1">
    <source>
        <dbReference type="ARBA" id="ARBA00001966"/>
    </source>
</evidence>
<dbReference type="GO" id="GO:0090560">
    <property type="term" value="F:2-(3-amino-3-carboxypropyl)histidine synthase activity"/>
    <property type="evidence" value="ECO:0007669"/>
    <property type="project" value="InterPro"/>
</dbReference>
<keyword evidence="6" id="KW-0411">Iron-sulfur</keyword>
<feature type="compositionally biased region" description="Basic and acidic residues" evidence="7">
    <location>
        <begin position="493"/>
        <end position="516"/>
    </location>
</feature>
<proteinExistence type="inferred from homology"/>
<keyword evidence="5" id="KW-0408">Iron</keyword>
<dbReference type="InterPro" id="IPR016435">
    <property type="entry name" value="DPH1/DPH2"/>
</dbReference>
<dbReference type="GO" id="GO:0046872">
    <property type="term" value="F:metal ion binding"/>
    <property type="evidence" value="ECO:0007669"/>
    <property type="project" value="UniProtKB-KW"/>
</dbReference>
<comment type="cofactor">
    <cofactor evidence="1">
        <name>[4Fe-4S] cluster</name>
        <dbReference type="ChEBI" id="CHEBI:49883"/>
    </cofactor>
</comment>
<keyword evidence="4" id="KW-0479">Metal-binding</keyword>
<keyword evidence="8" id="KW-1133">Transmembrane helix</keyword>
<dbReference type="FunFam" id="3.40.50.11860:FF:000001">
    <property type="entry name" value="2-(3-amino-3-carboxypropyl)histidine synthase subunit 2"/>
    <property type="match status" value="1"/>
</dbReference>
<accession>A0AAX4PE54</accession>
<dbReference type="PANTHER" id="PTHR10762">
    <property type="entry name" value="DIPHTHAMIDE BIOSYNTHESIS PROTEIN"/>
    <property type="match status" value="1"/>
</dbReference>
<dbReference type="NCBIfam" id="TIGR00322">
    <property type="entry name" value="diphth2_R"/>
    <property type="match status" value="1"/>
</dbReference>
<dbReference type="Pfam" id="PF01866">
    <property type="entry name" value="Diphthamide_syn"/>
    <property type="match status" value="1"/>
</dbReference>
<dbReference type="InterPro" id="IPR042263">
    <property type="entry name" value="DPH1/DPH2_1"/>
</dbReference>
<feature type="region of interest" description="Disordered" evidence="7">
    <location>
        <begin position="202"/>
        <end position="226"/>
    </location>
</feature>
<dbReference type="GO" id="GO:0051536">
    <property type="term" value="F:iron-sulfur cluster binding"/>
    <property type="evidence" value="ECO:0007669"/>
    <property type="project" value="UniProtKB-KW"/>
</dbReference>
<evidence type="ECO:0000313" key="10">
    <source>
        <dbReference type="Proteomes" id="UP001472866"/>
    </source>
</evidence>
<dbReference type="Gene3D" id="3.40.50.11840">
    <property type="entry name" value="Diphthamide synthesis DPH1/DPH2 domain 1"/>
    <property type="match status" value="1"/>
</dbReference>
<dbReference type="PANTHER" id="PTHR10762:SF2">
    <property type="entry name" value="2-(3-AMINO-3-CARBOXYPROPYL)HISTIDINE SYNTHASE SUBUNIT 2"/>
    <property type="match status" value="1"/>
</dbReference>
<organism evidence="9 10">
    <name type="scientific">Chloropicon roscoffensis</name>
    <dbReference type="NCBI Taxonomy" id="1461544"/>
    <lineage>
        <taxon>Eukaryota</taxon>
        <taxon>Viridiplantae</taxon>
        <taxon>Chlorophyta</taxon>
        <taxon>Chloropicophyceae</taxon>
        <taxon>Chloropicales</taxon>
        <taxon>Chloropicaceae</taxon>
        <taxon>Chloropicon</taxon>
    </lineage>
</organism>
<comment type="pathway">
    <text evidence="2">Protein modification; peptidyl-diphthamide biosynthesis.</text>
</comment>
<keyword evidence="10" id="KW-1185">Reference proteome</keyword>
<dbReference type="InterPro" id="IPR042265">
    <property type="entry name" value="DPH1/DPH2_3"/>
</dbReference>
<gene>
    <name evidence="9" type="ORF">HKI87_10g60840</name>
</gene>
<dbReference type="EMBL" id="CP151510">
    <property type="protein sequence ID" value="WZN64527.1"/>
    <property type="molecule type" value="Genomic_DNA"/>
</dbReference>